<dbReference type="EMBL" id="MOOE01000008">
    <property type="protein sequence ID" value="KAK1526158.1"/>
    <property type="molecule type" value="Genomic_DNA"/>
</dbReference>
<organism evidence="1 2">
    <name type="scientific">Colletotrichum costaricense</name>
    <dbReference type="NCBI Taxonomy" id="1209916"/>
    <lineage>
        <taxon>Eukaryota</taxon>
        <taxon>Fungi</taxon>
        <taxon>Dikarya</taxon>
        <taxon>Ascomycota</taxon>
        <taxon>Pezizomycotina</taxon>
        <taxon>Sordariomycetes</taxon>
        <taxon>Hypocreomycetidae</taxon>
        <taxon>Glomerellales</taxon>
        <taxon>Glomerellaceae</taxon>
        <taxon>Colletotrichum</taxon>
        <taxon>Colletotrichum acutatum species complex</taxon>
    </lineage>
</organism>
<dbReference type="AlphaFoldDB" id="A0AAI9YWU1"/>
<dbReference type="GeneID" id="85340284"/>
<evidence type="ECO:0008006" key="3">
    <source>
        <dbReference type="Google" id="ProtNLM"/>
    </source>
</evidence>
<accession>A0AAI9YWU1</accession>
<proteinExistence type="predicted"/>
<name>A0AAI9YWU1_9PEZI</name>
<dbReference type="RefSeq" id="XP_060313011.1">
    <property type="nucleotide sequence ID" value="XM_060456737.1"/>
</dbReference>
<comment type="caution">
    <text evidence="1">The sequence shown here is derived from an EMBL/GenBank/DDBJ whole genome shotgun (WGS) entry which is preliminary data.</text>
</comment>
<dbReference type="InterPro" id="IPR052895">
    <property type="entry name" value="HetReg/Transcr_Mod"/>
</dbReference>
<evidence type="ECO:0000313" key="2">
    <source>
        <dbReference type="Proteomes" id="UP001240678"/>
    </source>
</evidence>
<dbReference type="PANTHER" id="PTHR24148">
    <property type="entry name" value="ANKYRIN REPEAT DOMAIN-CONTAINING PROTEIN 39 HOMOLOG-RELATED"/>
    <property type="match status" value="1"/>
</dbReference>
<gene>
    <name evidence="1" type="ORF">CCOS01_08576</name>
</gene>
<protein>
    <recommendedName>
        <fullName evidence="3">Heterokaryon incompatibility domain-containing protein</fullName>
    </recommendedName>
</protein>
<sequence>MGEIYRCVETVHVWLGDVDADEVAVAFANIRMVHAIPAATEPSRMEIKLADRAVLRYGEHCVEYARFRAAWYLVESHLLTQGNLGYLRHLLRRDTTDDLLELLWGFHTAKCSDPRDSLAALHCFLPQSEQQIDLQYGQIGWKEMHRRLAERYINKGTLSASRVILRLFAFGPAAGRSLDDAECPSWVPDWSGVRQLGMASGDLLVDCLESIDRGDKPWIDCSDEMGDSKTEGPYSEPYLNDNLFGVFGSVKTDSATKFSAGQKKLRVRWSPIRDGLYGRSAGLVLRLPRELVVKKEKLWKHVLSCLEPIKDERLTLSSWRRVTTLFAFILRSKDIVSEDKDHPSRWSFKTLTSKMYKALWTGFVNPESLAREQILLLTLIGSVLQRFALVVLHPLPYIWSSTGWYDRPSLEQEYGLAPHDMDFGDIFIPFDVKNPQDSPRDRWIFMYCEEPLVEVSICLRPMSPKLVYEVSDISQDMLSLPWDQIAAMVGGSQKTYRDRPDDPEFPYPPSHVRTARFLGPAYCVTRSSDTVFTAQESKSKFVQESKVLKDYRDACAAGLCRPLNIDIV</sequence>
<dbReference type="PANTHER" id="PTHR24148:SF64">
    <property type="entry name" value="HETEROKARYON INCOMPATIBILITY DOMAIN-CONTAINING PROTEIN"/>
    <property type="match status" value="1"/>
</dbReference>
<reference evidence="1 2" key="1">
    <citation type="submission" date="2016-10" db="EMBL/GenBank/DDBJ databases">
        <title>The genome sequence of Colletotrichum fioriniae PJ7.</title>
        <authorList>
            <person name="Baroncelli R."/>
        </authorList>
    </citation>
    <scope>NUCLEOTIDE SEQUENCE [LARGE SCALE GENOMIC DNA]</scope>
    <source>
        <strain evidence="1 2">IMI 309622</strain>
    </source>
</reference>
<evidence type="ECO:0000313" key="1">
    <source>
        <dbReference type="EMBL" id="KAK1526158.1"/>
    </source>
</evidence>
<keyword evidence="2" id="KW-1185">Reference proteome</keyword>
<dbReference type="Proteomes" id="UP001240678">
    <property type="component" value="Unassembled WGS sequence"/>
</dbReference>